<proteinExistence type="predicted"/>
<keyword evidence="1" id="KW-0812">Transmembrane</keyword>
<sequence>MAAAEVLTAAWKDWGLQALVLLSLTVQVTLHILAEFRRHIDSGVLRAVVWSAYMAADTTAIYVLGHLSVTSRSPEHELVALWAPFLLLHLGGQDKITAYAIEDNQLWLRHLQTLVLQVAAAAYVIYGSSVIVGVSRVPLLLAATVTMSVVGVVKYGERVWALRCAGTSPTGNYNSDIGKRRFSLAVPDSFMSHLDPAEAYLLHAHLLLDLAKDRFKGPLPRLFLCGPGSQESQLHGEEELYRVAEMQLSLLHDVFYTKAEATHTWYGLCVRVLSFLAAVAAFVLFNVLLLGDHRRKLEAYSRGDVAVTYVLFVGAVVLEAASLVRAVFSSWTCALLVKHGSEGSAVCNSLAQVPVYLRRLVRAAEWRRRRSWSRSMGQLSLVQLCVRSRASRYSKVARWMGVEDWWNTLAYSGPSVPVSACVKKLLLKSMKARPWGREQFESIGLYGRELDLDWVADSKLEVRILVWHVATELYLCWFNDKDHPPAGAADLVDVAQALSNYMLFLLASRPHMLPPDASRNDYLVVCYALTSHERYSTAEDLLSLLQRFADALWANNSAPEYELRCKDTNSRGYRVLTGGCSLAAFLIHHQDSSPVGGTSTGTGTGTGTGTLEMICRVWAQMLCSVADECSANSHAKQLSSGGEILTVAALVAKYMRSKRLSWHFHIESKRRDEW</sequence>
<evidence type="ECO:0000256" key="1">
    <source>
        <dbReference type="SAM" id="Phobius"/>
    </source>
</evidence>
<name>A0A811N8J6_9POAL</name>
<dbReference type="EMBL" id="CAJGYO010000003">
    <property type="protein sequence ID" value="CAD6219711.1"/>
    <property type="molecule type" value="Genomic_DNA"/>
</dbReference>
<gene>
    <name evidence="3" type="ORF">NCGR_LOCUS13330</name>
</gene>
<reference evidence="3" key="1">
    <citation type="submission" date="2020-10" db="EMBL/GenBank/DDBJ databases">
        <authorList>
            <person name="Han B."/>
            <person name="Lu T."/>
            <person name="Zhao Q."/>
            <person name="Huang X."/>
            <person name="Zhao Y."/>
        </authorList>
    </citation>
    <scope>NUCLEOTIDE SEQUENCE</scope>
</reference>
<feature type="transmembrane region" description="Helical" evidence="1">
    <location>
        <begin position="14"/>
        <end position="33"/>
    </location>
</feature>
<feature type="transmembrane region" description="Helical" evidence="1">
    <location>
        <begin position="309"/>
        <end position="328"/>
    </location>
</feature>
<evidence type="ECO:0000259" key="2">
    <source>
        <dbReference type="Pfam" id="PF13968"/>
    </source>
</evidence>
<evidence type="ECO:0000313" key="3">
    <source>
        <dbReference type="EMBL" id="CAD6219711.1"/>
    </source>
</evidence>
<keyword evidence="1" id="KW-0472">Membrane</keyword>
<dbReference type="Pfam" id="PF04578">
    <property type="entry name" value="DUF594"/>
    <property type="match status" value="1"/>
</dbReference>
<dbReference type="PANTHER" id="PTHR31325">
    <property type="entry name" value="OS01G0798800 PROTEIN-RELATED"/>
    <property type="match status" value="1"/>
</dbReference>
<keyword evidence="4" id="KW-1185">Reference proteome</keyword>
<comment type="caution">
    <text evidence="3">The sequence shown here is derived from an EMBL/GenBank/DDBJ whole genome shotgun (WGS) entry which is preliminary data.</text>
</comment>
<dbReference type="Pfam" id="PF13968">
    <property type="entry name" value="DUF4220"/>
    <property type="match status" value="1"/>
</dbReference>
<evidence type="ECO:0000313" key="4">
    <source>
        <dbReference type="Proteomes" id="UP000604825"/>
    </source>
</evidence>
<keyword evidence="1" id="KW-1133">Transmembrane helix</keyword>
<accession>A0A811N8J6</accession>
<dbReference type="InterPro" id="IPR007658">
    <property type="entry name" value="DUF594"/>
</dbReference>
<organism evidence="3 4">
    <name type="scientific">Miscanthus lutarioriparius</name>
    <dbReference type="NCBI Taxonomy" id="422564"/>
    <lineage>
        <taxon>Eukaryota</taxon>
        <taxon>Viridiplantae</taxon>
        <taxon>Streptophyta</taxon>
        <taxon>Embryophyta</taxon>
        <taxon>Tracheophyta</taxon>
        <taxon>Spermatophyta</taxon>
        <taxon>Magnoliopsida</taxon>
        <taxon>Liliopsida</taxon>
        <taxon>Poales</taxon>
        <taxon>Poaceae</taxon>
        <taxon>PACMAD clade</taxon>
        <taxon>Panicoideae</taxon>
        <taxon>Andropogonodae</taxon>
        <taxon>Andropogoneae</taxon>
        <taxon>Saccharinae</taxon>
        <taxon>Miscanthus</taxon>
    </lineage>
</organism>
<feature type="transmembrane region" description="Helical" evidence="1">
    <location>
        <begin position="113"/>
        <end position="131"/>
    </location>
</feature>
<dbReference type="AlphaFoldDB" id="A0A811N8J6"/>
<dbReference type="InterPro" id="IPR025315">
    <property type="entry name" value="DUF4220"/>
</dbReference>
<feature type="transmembrane region" description="Helical" evidence="1">
    <location>
        <begin position="45"/>
        <end position="67"/>
    </location>
</feature>
<feature type="transmembrane region" description="Helical" evidence="1">
    <location>
        <begin position="268"/>
        <end position="289"/>
    </location>
</feature>
<protein>
    <recommendedName>
        <fullName evidence="2">DUF4220 domain-containing protein</fullName>
    </recommendedName>
</protein>
<dbReference type="OrthoDB" id="672509at2759"/>
<dbReference type="Proteomes" id="UP000604825">
    <property type="component" value="Unassembled WGS sequence"/>
</dbReference>
<feature type="domain" description="DUF4220" evidence="2">
    <location>
        <begin position="50"/>
        <end position="383"/>
    </location>
</feature>